<proteinExistence type="predicted"/>
<reference evidence="9" key="1">
    <citation type="submission" date="2021-02" db="EMBL/GenBank/DDBJ databases">
        <authorList>
            <person name="Nowell W R."/>
        </authorList>
    </citation>
    <scope>NUCLEOTIDE SEQUENCE</scope>
</reference>
<dbReference type="AlphaFoldDB" id="A0A8S2XFM1"/>
<dbReference type="Pfam" id="PF16165">
    <property type="entry name" value="Ferlin_C"/>
    <property type="match status" value="1"/>
</dbReference>
<evidence type="ECO:0000313" key="10">
    <source>
        <dbReference type="Proteomes" id="UP000681722"/>
    </source>
</evidence>
<dbReference type="OrthoDB" id="270970at2759"/>
<feature type="non-terminal residue" evidence="9">
    <location>
        <position position="1"/>
    </location>
</feature>
<keyword evidence="3" id="KW-0677">Repeat</keyword>
<dbReference type="Proteomes" id="UP000681722">
    <property type="component" value="Unassembled WGS sequence"/>
</dbReference>
<dbReference type="GO" id="GO:0007009">
    <property type="term" value="P:plasma membrane organization"/>
    <property type="evidence" value="ECO:0007669"/>
    <property type="project" value="TreeGrafter"/>
</dbReference>
<keyword evidence="5 7" id="KW-0472">Membrane</keyword>
<dbReference type="GO" id="GO:0016020">
    <property type="term" value="C:membrane"/>
    <property type="evidence" value="ECO:0007669"/>
    <property type="project" value="UniProtKB-SubCell"/>
</dbReference>
<evidence type="ECO:0000313" key="9">
    <source>
        <dbReference type="EMBL" id="CAF4495161.1"/>
    </source>
</evidence>
<evidence type="ECO:0000256" key="3">
    <source>
        <dbReference type="ARBA" id="ARBA00022737"/>
    </source>
</evidence>
<name>A0A8S2XFM1_9BILA</name>
<protein>
    <recommendedName>
        <fullName evidence="8">Ferlin C-terminal domain-containing protein</fullName>
    </recommendedName>
</protein>
<comment type="caution">
    <text evidence="9">The sequence shown here is derived from an EMBL/GenBank/DDBJ whole genome shotgun (WGS) entry which is preliminary data.</text>
</comment>
<dbReference type="PANTHER" id="PTHR12546">
    <property type="entry name" value="FER-1-LIKE"/>
    <property type="match status" value="1"/>
</dbReference>
<keyword evidence="4 7" id="KW-1133">Transmembrane helix</keyword>
<comment type="subcellular location">
    <subcellularLocation>
        <location evidence="1">Membrane</location>
    </subcellularLocation>
</comment>
<keyword evidence="2 7" id="KW-0812">Transmembrane</keyword>
<feature type="transmembrane region" description="Helical" evidence="7">
    <location>
        <begin position="63"/>
        <end position="85"/>
    </location>
</feature>
<evidence type="ECO:0000256" key="6">
    <source>
        <dbReference type="SAM" id="MobiDB-lite"/>
    </source>
</evidence>
<organism evidence="9 10">
    <name type="scientific">Didymodactylos carnosus</name>
    <dbReference type="NCBI Taxonomy" id="1234261"/>
    <lineage>
        <taxon>Eukaryota</taxon>
        <taxon>Metazoa</taxon>
        <taxon>Spiralia</taxon>
        <taxon>Gnathifera</taxon>
        <taxon>Rotifera</taxon>
        <taxon>Eurotatoria</taxon>
        <taxon>Bdelloidea</taxon>
        <taxon>Philodinida</taxon>
        <taxon>Philodinidae</taxon>
        <taxon>Didymodactylos</taxon>
    </lineage>
</organism>
<evidence type="ECO:0000256" key="7">
    <source>
        <dbReference type="SAM" id="Phobius"/>
    </source>
</evidence>
<dbReference type="InterPro" id="IPR032362">
    <property type="entry name" value="Ferlin_C"/>
</dbReference>
<dbReference type="PANTHER" id="PTHR12546:SF33">
    <property type="entry name" value="SPERM VESICLE FUSION PROTEIN FER-1"/>
    <property type="match status" value="1"/>
</dbReference>
<sequence>GKVELELEILTEEEAQARPAGKARGDPNENPTLQPPKRPDTSFNFISSPWKIWKHIIWRKSKWYTLAVVLIVIVVLFLLIALWTFP</sequence>
<feature type="region of interest" description="Disordered" evidence="6">
    <location>
        <begin position="13"/>
        <end position="40"/>
    </location>
</feature>
<gene>
    <name evidence="9" type="ORF">SRO942_LOCUS44540</name>
</gene>
<evidence type="ECO:0000256" key="5">
    <source>
        <dbReference type="ARBA" id="ARBA00023136"/>
    </source>
</evidence>
<dbReference type="InterPro" id="IPR037721">
    <property type="entry name" value="Ferlin"/>
</dbReference>
<evidence type="ECO:0000256" key="1">
    <source>
        <dbReference type="ARBA" id="ARBA00004370"/>
    </source>
</evidence>
<evidence type="ECO:0000256" key="4">
    <source>
        <dbReference type="ARBA" id="ARBA00022989"/>
    </source>
</evidence>
<dbReference type="GO" id="GO:0061025">
    <property type="term" value="P:membrane fusion"/>
    <property type="evidence" value="ECO:0007669"/>
    <property type="project" value="TreeGrafter"/>
</dbReference>
<feature type="non-terminal residue" evidence="9">
    <location>
        <position position="86"/>
    </location>
</feature>
<evidence type="ECO:0000256" key="2">
    <source>
        <dbReference type="ARBA" id="ARBA00022692"/>
    </source>
</evidence>
<dbReference type="EMBL" id="CAJOBC010105014">
    <property type="protein sequence ID" value="CAF4495161.1"/>
    <property type="molecule type" value="Genomic_DNA"/>
</dbReference>
<accession>A0A8S2XFM1</accession>
<feature type="domain" description="Ferlin C-terminal" evidence="8">
    <location>
        <begin position="1"/>
        <end position="86"/>
    </location>
</feature>
<evidence type="ECO:0000259" key="8">
    <source>
        <dbReference type="Pfam" id="PF16165"/>
    </source>
</evidence>